<protein>
    <submittedName>
        <fullName evidence="2">Cupin domain-containing protein</fullName>
    </submittedName>
</protein>
<dbReference type="InterPro" id="IPR013096">
    <property type="entry name" value="Cupin_2"/>
</dbReference>
<proteinExistence type="predicted"/>
<evidence type="ECO:0000313" key="2">
    <source>
        <dbReference type="EMBL" id="USH00930.1"/>
    </source>
</evidence>
<dbReference type="EMBL" id="CP080572">
    <property type="protein sequence ID" value="USH00930.1"/>
    <property type="molecule type" value="Genomic_DNA"/>
</dbReference>
<accession>A0A9E7MBJ8</accession>
<dbReference type="Proteomes" id="UP001056425">
    <property type="component" value="Chromosome"/>
</dbReference>
<dbReference type="InterPro" id="IPR011051">
    <property type="entry name" value="RmlC_Cupin_sf"/>
</dbReference>
<sequence>MISGEARLGIGGREYTARAGDIYLVKPKTIHWVINDKNEPFRLFVVKLEYYGEDSVWLER</sequence>
<gene>
    <name evidence="2" type="ORF">K1720_07035</name>
</gene>
<feature type="domain" description="Cupin type-2" evidence="1">
    <location>
        <begin position="2"/>
        <end position="46"/>
    </location>
</feature>
<reference evidence="2 3" key="1">
    <citation type="submission" date="2021-08" db="EMBL/GenBank/DDBJ databases">
        <title>Thermococcus onnuriiensis IOH2.</title>
        <authorList>
            <person name="Park Y.-J."/>
        </authorList>
    </citation>
    <scope>NUCLEOTIDE SEQUENCE [LARGE SCALE GENOMIC DNA]</scope>
    <source>
        <strain evidence="2 3">IOH2</strain>
    </source>
</reference>
<name>A0A9E7MBJ8_9EURY</name>
<dbReference type="Gene3D" id="2.60.120.10">
    <property type="entry name" value="Jelly Rolls"/>
    <property type="match status" value="1"/>
</dbReference>
<dbReference type="AlphaFoldDB" id="A0A9E7MBJ8"/>
<dbReference type="SUPFAM" id="SSF51182">
    <property type="entry name" value="RmlC-like cupins"/>
    <property type="match status" value="1"/>
</dbReference>
<organism evidence="2 3">
    <name type="scientific">Thermococcus argininiproducens</name>
    <dbReference type="NCBI Taxonomy" id="2866384"/>
    <lineage>
        <taxon>Archaea</taxon>
        <taxon>Methanobacteriati</taxon>
        <taxon>Methanobacteriota</taxon>
        <taxon>Thermococci</taxon>
        <taxon>Thermococcales</taxon>
        <taxon>Thermococcaceae</taxon>
        <taxon>Thermococcus</taxon>
    </lineage>
</organism>
<evidence type="ECO:0000259" key="1">
    <source>
        <dbReference type="Pfam" id="PF07883"/>
    </source>
</evidence>
<dbReference type="KEGG" id="thei:K1720_07035"/>
<evidence type="ECO:0000313" key="3">
    <source>
        <dbReference type="Proteomes" id="UP001056425"/>
    </source>
</evidence>
<dbReference type="InterPro" id="IPR014710">
    <property type="entry name" value="RmlC-like_jellyroll"/>
</dbReference>
<keyword evidence="3" id="KW-1185">Reference proteome</keyword>
<dbReference type="Pfam" id="PF07883">
    <property type="entry name" value="Cupin_2"/>
    <property type="match status" value="1"/>
</dbReference>